<dbReference type="Proteomes" id="UP000256491">
    <property type="component" value="Unassembled WGS sequence"/>
</dbReference>
<gene>
    <name evidence="1" type="ORF">DRF57_08985</name>
</gene>
<proteinExistence type="predicted"/>
<protein>
    <recommendedName>
        <fullName evidence="3">Bacteriocin</fullName>
    </recommendedName>
</protein>
<reference evidence="1 2" key="1">
    <citation type="journal article" date="2010" name="Syst. Appl. Microbiol.">
        <title>Four new species of Chryseobacterium from the rhizosphere of coastal sand dune plants, Chryseobacterium elymi sp. nov., Chryseobacterium hagamense sp. nov., Chryseobacterium lathyri sp. nov. and Chryseobacterium rhizosphaerae sp. nov.</title>
        <authorList>
            <person name="Cho S.H."/>
            <person name="Lee K.S."/>
            <person name="Shin D.S."/>
            <person name="Han J.H."/>
            <person name="Park K.S."/>
            <person name="Lee C.H."/>
            <person name="Park K.H."/>
            <person name="Kim S.B."/>
        </authorList>
    </citation>
    <scope>NUCLEOTIDE SEQUENCE [LARGE SCALE GENOMIC DNA]</scope>
    <source>
        <strain evidence="1 2">KCTC 22548</strain>
    </source>
</reference>
<evidence type="ECO:0000313" key="1">
    <source>
        <dbReference type="EMBL" id="REC75892.1"/>
    </source>
</evidence>
<name>A0ABX9ILF0_9FLAO</name>
<keyword evidence="2" id="KW-1185">Reference proteome</keyword>
<dbReference type="EMBL" id="QNUF01000008">
    <property type="protein sequence ID" value="REC75892.1"/>
    <property type="molecule type" value="Genomic_DNA"/>
</dbReference>
<comment type="caution">
    <text evidence="1">The sequence shown here is derived from an EMBL/GenBank/DDBJ whole genome shotgun (WGS) entry which is preliminary data.</text>
</comment>
<accession>A0ABX9ILF0</accession>
<dbReference type="RefSeq" id="WP_084086783.1">
    <property type="nucleotide sequence ID" value="NZ_BJYH01000010.1"/>
</dbReference>
<evidence type="ECO:0000313" key="2">
    <source>
        <dbReference type="Proteomes" id="UP000256491"/>
    </source>
</evidence>
<organism evidence="1 2">
    <name type="scientific">Chryseobacterium rhizosphaerae</name>
    <dbReference type="NCBI Taxonomy" id="395937"/>
    <lineage>
        <taxon>Bacteria</taxon>
        <taxon>Pseudomonadati</taxon>
        <taxon>Bacteroidota</taxon>
        <taxon>Flavobacteriia</taxon>
        <taxon>Flavobacteriales</taxon>
        <taxon>Weeksellaceae</taxon>
        <taxon>Chryseobacterium group</taxon>
        <taxon>Chryseobacterium</taxon>
    </lineage>
</organism>
<sequence length="65" mass="6947">MKNKNETKKKLSLKKLQMAKIDNLNKVHGGGGGGKHMQYIDGCVNGDDGSIIDDSLGIPPPVLTK</sequence>
<evidence type="ECO:0008006" key="3">
    <source>
        <dbReference type="Google" id="ProtNLM"/>
    </source>
</evidence>